<evidence type="ECO:0000313" key="2">
    <source>
        <dbReference type="Proteomes" id="UP000053780"/>
    </source>
</evidence>
<dbReference type="VEuPathDB" id="MicrosporidiaDB:NAPIS_ORF00191"/>
<sequence length="181" mass="21360">MEIIDILETIIKDLSSLKPQPQPLKPNETFIPSFKLDDVKLQLKNNLVKYLISTMNTIGSKQSLYDNNYKSQLDKRKNFVIEALKQIELKINNINVEKIKNLLSQIDFYKQQGNNKIDQIFINKETSLKILEFLSNINIENEYPWMEDFLKRKIIFDMEIPSAKEIEIIKKMLEMIKNFSS</sequence>
<dbReference type="Proteomes" id="UP000053780">
    <property type="component" value="Unassembled WGS sequence"/>
</dbReference>
<keyword evidence="2" id="KW-1185">Reference proteome</keyword>
<proteinExistence type="predicted"/>
<dbReference type="OrthoDB" id="10514746at2759"/>
<name>T0LD61_9MICR</name>
<dbReference type="HOGENOM" id="CLU_1489405_0_0_1"/>
<evidence type="ECO:0000313" key="1">
    <source>
        <dbReference type="EMBL" id="EQB62229.1"/>
    </source>
</evidence>
<protein>
    <submittedName>
        <fullName evidence="1">Uncharacterized protein</fullName>
    </submittedName>
</protein>
<organism evidence="1 2">
    <name type="scientific">Vairimorpha apis BRL 01</name>
    <dbReference type="NCBI Taxonomy" id="1037528"/>
    <lineage>
        <taxon>Eukaryota</taxon>
        <taxon>Fungi</taxon>
        <taxon>Fungi incertae sedis</taxon>
        <taxon>Microsporidia</taxon>
        <taxon>Nosematidae</taxon>
        <taxon>Vairimorpha</taxon>
    </lineage>
</organism>
<dbReference type="EMBL" id="KE646947">
    <property type="protein sequence ID" value="EQB62229.1"/>
    <property type="molecule type" value="Genomic_DNA"/>
</dbReference>
<reference evidence="1 2" key="1">
    <citation type="journal article" date="2013" name="BMC Genomics">
        <title>Genome sequencing and comparative genomics of honey bee microsporidia, Nosema apis reveal novel insights into host-parasite interactions.</title>
        <authorList>
            <person name="Chen Yp."/>
            <person name="Pettis J.S."/>
            <person name="Zhao Y."/>
            <person name="Liu X."/>
            <person name="Tallon L.J."/>
            <person name="Sadzewicz L.D."/>
            <person name="Li R."/>
            <person name="Zheng H."/>
            <person name="Huang S."/>
            <person name="Zhang X."/>
            <person name="Hamilton M.C."/>
            <person name="Pernal S.F."/>
            <person name="Melathopoulos A.P."/>
            <person name="Yan X."/>
            <person name="Evans J.D."/>
        </authorList>
    </citation>
    <scope>NUCLEOTIDE SEQUENCE [LARGE SCALE GENOMIC DNA]</scope>
    <source>
        <strain evidence="1 2">BRL 01</strain>
    </source>
</reference>
<dbReference type="AlphaFoldDB" id="T0LD61"/>
<gene>
    <name evidence="1" type="ORF">NAPIS_ORF00191</name>
</gene>
<accession>T0LD61</accession>